<dbReference type="EMBL" id="CP060286">
    <property type="protein sequence ID" value="QNK39726.1"/>
    <property type="molecule type" value="Genomic_DNA"/>
</dbReference>
<dbReference type="Pfam" id="PF00753">
    <property type="entry name" value="Lactamase_B"/>
    <property type="match status" value="1"/>
</dbReference>
<name>A0A6N8I165_9FIRM</name>
<protein>
    <submittedName>
        <fullName evidence="2">Class B beta-lactamase</fullName>
    </submittedName>
    <submittedName>
        <fullName evidence="3">MBL fold metallo-hydrolase</fullName>
    </submittedName>
</protein>
<keyword evidence="3" id="KW-0378">Hydrolase</keyword>
<evidence type="ECO:0000313" key="5">
    <source>
        <dbReference type="Proteomes" id="UP000515909"/>
    </source>
</evidence>
<feature type="domain" description="Metallo-beta-lactamase" evidence="1">
    <location>
        <begin position="39"/>
        <end position="268"/>
    </location>
</feature>
<evidence type="ECO:0000313" key="4">
    <source>
        <dbReference type="Proteomes" id="UP000469440"/>
    </source>
</evidence>
<gene>
    <name evidence="2" type="ORF">CAFE_24220</name>
    <name evidence="3" type="ORF">HCR03_13465</name>
</gene>
<evidence type="ECO:0000313" key="3">
    <source>
        <dbReference type="EMBL" id="QNK39726.1"/>
    </source>
</evidence>
<evidence type="ECO:0000259" key="1">
    <source>
        <dbReference type="SMART" id="SM00849"/>
    </source>
</evidence>
<sequence>MMEKTKNEAESDDLVQEVLPDVWRIEGFLSGNFWGRAPSSTTYVLRDEDKVYIIDPGTLPYCKKKILDLVDLYEKKGVGEVVMLITQGHFDHAANCDVVKETGLPWKFYLPEEEIGTTRSMITDIMNDYEELEKWEDVFSTEFPGNPLFEMTEKKSHRLTKNVMRAIVEETVGHDDNHMVDEATILKPSSRITRQYGSVTLTGWELGRFFISFDGSHSRGHVCVYDPKYKIIFSGDTTIEINPPFLYSSMDKLIDITDKYRTMAHEGLIVYTMDAHRSHDMNRVLKAKGVPVNQYELEMYTANSADSEAFFDFFCTYYKEMKKEILAAHRRVGRATIGEIVKELLKSDNESVKFKASLKWPELPSRLDAAVAVVLRDAGAVPIEADGKIVIDPVG</sequence>
<keyword evidence="4" id="KW-1185">Reference proteome</keyword>
<organism evidence="2 4">
    <name type="scientific">Caproicibacter fermentans</name>
    <dbReference type="NCBI Taxonomy" id="2576756"/>
    <lineage>
        <taxon>Bacteria</taxon>
        <taxon>Bacillati</taxon>
        <taxon>Bacillota</taxon>
        <taxon>Clostridia</taxon>
        <taxon>Eubacteriales</taxon>
        <taxon>Acutalibacteraceae</taxon>
        <taxon>Caproicibacter</taxon>
    </lineage>
</organism>
<dbReference type="CDD" id="cd06262">
    <property type="entry name" value="metallo-hydrolase-like_MBL-fold"/>
    <property type="match status" value="1"/>
</dbReference>
<dbReference type="InterPro" id="IPR036866">
    <property type="entry name" value="RibonucZ/Hydroxyglut_hydro"/>
</dbReference>
<dbReference type="InterPro" id="IPR001279">
    <property type="entry name" value="Metallo-B-lactamas"/>
</dbReference>
<dbReference type="SMART" id="SM00849">
    <property type="entry name" value="Lactamase_B"/>
    <property type="match status" value="1"/>
</dbReference>
<dbReference type="KEGG" id="cfem:HCR03_13465"/>
<dbReference type="Proteomes" id="UP000515909">
    <property type="component" value="Chromosome"/>
</dbReference>
<dbReference type="AlphaFoldDB" id="A0A6N8I165"/>
<dbReference type="GO" id="GO:0016787">
    <property type="term" value="F:hydrolase activity"/>
    <property type="evidence" value="ECO:0007669"/>
    <property type="project" value="UniProtKB-KW"/>
</dbReference>
<dbReference type="Proteomes" id="UP000469440">
    <property type="component" value="Unassembled WGS sequence"/>
</dbReference>
<evidence type="ECO:0000313" key="2">
    <source>
        <dbReference type="EMBL" id="MVB11699.1"/>
    </source>
</evidence>
<dbReference type="EMBL" id="VWXL01000069">
    <property type="protein sequence ID" value="MVB11699.1"/>
    <property type="molecule type" value="Genomic_DNA"/>
</dbReference>
<reference evidence="2 4" key="1">
    <citation type="submission" date="2019-09" db="EMBL/GenBank/DDBJ databases">
        <title>Genome sequence of Clostridium sp. EA1.</title>
        <authorList>
            <person name="Poehlein A."/>
            <person name="Bengelsdorf F.R."/>
            <person name="Daniel R."/>
        </authorList>
    </citation>
    <scope>NUCLEOTIDE SEQUENCE [LARGE SCALE GENOMIC DNA]</scope>
    <source>
        <strain evidence="2 4">EA1</strain>
    </source>
</reference>
<reference evidence="3 5" key="2">
    <citation type="submission" date="2020-08" db="EMBL/GenBank/DDBJ databases">
        <title>The isolate Caproiciproducens sp. 7D4C2 produces n-caproate at mildly acidic conditions from hexoses: genome and rBOX comparison with related strains and chain-elongating bacteria.</title>
        <authorList>
            <person name="Esquivel-Elizondo S."/>
            <person name="Bagci C."/>
            <person name="Temovska M."/>
            <person name="Jeon B.S."/>
            <person name="Bessarab I."/>
            <person name="Williams R.B.H."/>
            <person name="Huson D.H."/>
            <person name="Angenent L.T."/>
        </authorList>
    </citation>
    <scope>NUCLEOTIDE SEQUENCE [LARGE SCALE GENOMIC DNA]</scope>
    <source>
        <strain evidence="3 5">7D4C2</strain>
    </source>
</reference>
<proteinExistence type="predicted"/>
<accession>A0A6N8I165</accession>
<dbReference type="RefSeq" id="WP_156990815.1">
    <property type="nucleotide sequence ID" value="NZ_CP060286.1"/>
</dbReference>
<dbReference type="SUPFAM" id="SSF56281">
    <property type="entry name" value="Metallo-hydrolase/oxidoreductase"/>
    <property type="match status" value="1"/>
</dbReference>
<accession>A0A7G8T7Y5</accession>
<dbReference type="Gene3D" id="3.60.15.10">
    <property type="entry name" value="Ribonuclease Z/Hydroxyacylglutathione hydrolase-like"/>
    <property type="match status" value="1"/>
</dbReference>
<dbReference type="OrthoDB" id="2580049at2"/>